<comment type="subcellular location">
    <subcellularLocation>
        <location evidence="1">Membrane</location>
        <topology evidence="1">Multi-pass membrane protein</topology>
    </subcellularLocation>
</comment>
<name>A0AAD4LIS9_9AGAM</name>
<feature type="domain" description="Wax synthase" evidence="9">
    <location>
        <begin position="257"/>
        <end position="337"/>
    </location>
</feature>
<dbReference type="GO" id="GO:0016020">
    <property type="term" value="C:membrane"/>
    <property type="evidence" value="ECO:0007669"/>
    <property type="project" value="UniProtKB-SubCell"/>
</dbReference>
<protein>
    <recommendedName>
        <fullName evidence="9">Wax synthase domain-containing protein</fullName>
    </recommendedName>
</protein>
<evidence type="ECO:0000256" key="1">
    <source>
        <dbReference type="ARBA" id="ARBA00004141"/>
    </source>
</evidence>
<accession>A0AAD4LIS9</accession>
<keyword evidence="7 8" id="KW-0472">Membrane</keyword>
<dbReference type="PANTHER" id="PTHR31595:SF57">
    <property type="entry name" value="OS04G0481900 PROTEIN"/>
    <property type="match status" value="1"/>
</dbReference>
<feature type="transmembrane region" description="Helical" evidence="8">
    <location>
        <begin position="302"/>
        <end position="322"/>
    </location>
</feature>
<sequence>MLALPAFLDLFNPPDPALRQPFTNAAFLPFSLSYYAMAVLVILPHTFVLRLSLLPFVLWQAWRCAIGLNLSAGLALSLGVENGDRLVHWDLIYVVGVIVMALRSTEWALTRKPLRRYEPFVEGQHDPVERPLTIPNVLLDACDLLCNQRGIRWSWGSKSFLRTLPPSPSLAAVVFKLLLKLTVYDMAIYIVRRIRPLLDTPGGDTFFDPHLDPLPRAALAGFLTLCGGLITYTNIDMMYHIASLVGRGLLRQPAADWPAVSARPWTATSIADFWSFRWHQFLRHTFIKFGARPGGALFGRPGALLGAFGVSAVLHYVGMWGVGRGLEFSSAGAFFVLMGVGVVLERIWQRATGTQVRGFWGWVWTMGWTLFWGTFMLDGWARHGLIGCDFFSPRLRPGKSIVDGIITLTANNQLTNLSSWTSHDHRMNST</sequence>
<evidence type="ECO:0000256" key="8">
    <source>
        <dbReference type="SAM" id="Phobius"/>
    </source>
</evidence>
<dbReference type="AlphaFoldDB" id="A0AAD4LIS9"/>
<dbReference type="InterPro" id="IPR044851">
    <property type="entry name" value="Wax_synthase"/>
</dbReference>
<feature type="transmembrane region" description="Helical" evidence="8">
    <location>
        <begin position="328"/>
        <end position="347"/>
    </location>
</feature>
<evidence type="ECO:0000256" key="3">
    <source>
        <dbReference type="ARBA" id="ARBA00007282"/>
    </source>
</evidence>
<reference evidence="10" key="1">
    <citation type="submission" date="2022-01" db="EMBL/GenBank/DDBJ databases">
        <title>Comparative genomics reveals a dynamic genome evolution in the ectomycorrhizal milk-cap (Lactarius) mushrooms.</title>
        <authorList>
            <consortium name="DOE Joint Genome Institute"/>
            <person name="Lebreton A."/>
            <person name="Tang N."/>
            <person name="Kuo A."/>
            <person name="LaButti K."/>
            <person name="Drula E."/>
            <person name="Barry K."/>
            <person name="Clum A."/>
            <person name="Lipzen A."/>
            <person name="Mousain D."/>
            <person name="Ng V."/>
            <person name="Wang R."/>
            <person name="Wang X."/>
            <person name="Dai Y."/>
            <person name="Henrissat B."/>
            <person name="Grigoriev I.V."/>
            <person name="Guerin-Laguette A."/>
            <person name="Yu F."/>
            <person name="Martin F.M."/>
        </authorList>
    </citation>
    <scope>NUCLEOTIDE SEQUENCE</scope>
    <source>
        <strain evidence="10">QP</strain>
    </source>
</reference>
<evidence type="ECO:0000256" key="2">
    <source>
        <dbReference type="ARBA" id="ARBA00005179"/>
    </source>
</evidence>
<evidence type="ECO:0000256" key="4">
    <source>
        <dbReference type="ARBA" id="ARBA00022679"/>
    </source>
</evidence>
<evidence type="ECO:0000259" key="9">
    <source>
        <dbReference type="Pfam" id="PF13813"/>
    </source>
</evidence>
<comment type="caution">
    <text evidence="10">The sequence shown here is derived from an EMBL/GenBank/DDBJ whole genome shotgun (WGS) entry which is preliminary data.</text>
</comment>
<evidence type="ECO:0000256" key="7">
    <source>
        <dbReference type="ARBA" id="ARBA00023136"/>
    </source>
</evidence>
<comment type="similarity">
    <text evidence="3">Belongs to the wax synthase family.</text>
</comment>
<comment type="pathway">
    <text evidence="2">Secondary metabolite biosynthesis.</text>
</comment>
<evidence type="ECO:0000256" key="5">
    <source>
        <dbReference type="ARBA" id="ARBA00022692"/>
    </source>
</evidence>
<proteinExistence type="inferred from homology"/>
<dbReference type="GO" id="GO:0008374">
    <property type="term" value="F:O-acyltransferase activity"/>
    <property type="evidence" value="ECO:0007669"/>
    <property type="project" value="InterPro"/>
</dbReference>
<dbReference type="GO" id="GO:0006629">
    <property type="term" value="P:lipid metabolic process"/>
    <property type="evidence" value="ECO:0007669"/>
    <property type="project" value="InterPro"/>
</dbReference>
<keyword evidence="11" id="KW-1185">Reference proteome</keyword>
<dbReference type="PANTHER" id="PTHR31595">
    <property type="entry name" value="LONG-CHAIN-ALCOHOL O-FATTY-ACYLTRANSFERASE 3-RELATED"/>
    <property type="match status" value="1"/>
</dbReference>
<evidence type="ECO:0000313" key="11">
    <source>
        <dbReference type="Proteomes" id="UP001201163"/>
    </source>
</evidence>
<evidence type="ECO:0000313" key="10">
    <source>
        <dbReference type="EMBL" id="KAH8988891.1"/>
    </source>
</evidence>
<evidence type="ECO:0000256" key="6">
    <source>
        <dbReference type="ARBA" id="ARBA00022989"/>
    </source>
</evidence>
<dbReference type="EMBL" id="JAKELL010000040">
    <property type="protein sequence ID" value="KAH8988891.1"/>
    <property type="molecule type" value="Genomic_DNA"/>
</dbReference>
<gene>
    <name evidence="10" type="ORF">EDB92DRAFT_2089612</name>
</gene>
<feature type="transmembrane region" description="Helical" evidence="8">
    <location>
        <begin position="359"/>
        <end position="377"/>
    </location>
</feature>
<feature type="transmembrane region" description="Helical" evidence="8">
    <location>
        <begin position="35"/>
        <end position="54"/>
    </location>
</feature>
<dbReference type="Proteomes" id="UP001201163">
    <property type="component" value="Unassembled WGS sequence"/>
</dbReference>
<dbReference type="Pfam" id="PF13813">
    <property type="entry name" value="MBOAT_2"/>
    <property type="match status" value="1"/>
</dbReference>
<keyword evidence="5 8" id="KW-0812">Transmembrane</keyword>
<organism evidence="10 11">
    <name type="scientific">Lactarius akahatsu</name>
    <dbReference type="NCBI Taxonomy" id="416441"/>
    <lineage>
        <taxon>Eukaryota</taxon>
        <taxon>Fungi</taxon>
        <taxon>Dikarya</taxon>
        <taxon>Basidiomycota</taxon>
        <taxon>Agaricomycotina</taxon>
        <taxon>Agaricomycetes</taxon>
        <taxon>Russulales</taxon>
        <taxon>Russulaceae</taxon>
        <taxon>Lactarius</taxon>
    </lineage>
</organism>
<keyword evidence="4" id="KW-0808">Transferase</keyword>
<dbReference type="InterPro" id="IPR032805">
    <property type="entry name" value="Wax_synthase_dom"/>
</dbReference>
<keyword evidence="6 8" id="KW-1133">Transmembrane helix</keyword>